<evidence type="ECO:0000256" key="1">
    <source>
        <dbReference type="SAM" id="MobiDB-lite"/>
    </source>
</evidence>
<dbReference type="Proteomes" id="UP000008694">
    <property type="component" value="Unassembled WGS sequence"/>
</dbReference>
<reference evidence="3" key="1">
    <citation type="journal article" date="2011" name="Nat. Genet.">
        <title>The Arabidopsis lyrata genome sequence and the basis of rapid genome size change.</title>
        <authorList>
            <person name="Hu T.T."/>
            <person name="Pattyn P."/>
            <person name="Bakker E.G."/>
            <person name="Cao J."/>
            <person name="Cheng J.-F."/>
            <person name="Clark R.M."/>
            <person name="Fahlgren N."/>
            <person name="Fawcett J.A."/>
            <person name="Grimwood J."/>
            <person name="Gundlach H."/>
            <person name="Haberer G."/>
            <person name="Hollister J.D."/>
            <person name="Ossowski S."/>
            <person name="Ottilar R.P."/>
            <person name="Salamov A.A."/>
            <person name="Schneeberger K."/>
            <person name="Spannagl M."/>
            <person name="Wang X."/>
            <person name="Yang L."/>
            <person name="Nasrallah M.E."/>
            <person name="Bergelson J."/>
            <person name="Carrington J.C."/>
            <person name="Gaut B.S."/>
            <person name="Schmutz J."/>
            <person name="Mayer K.F.X."/>
            <person name="Van de Peer Y."/>
            <person name="Grigoriev I.V."/>
            <person name="Nordborg M."/>
            <person name="Weigel D."/>
            <person name="Guo Y.-L."/>
        </authorList>
    </citation>
    <scope>NUCLEOTIDE SEQUENCE [LARGE SCALE GENOMIC DNA]</scope>
    <source>
        <strain evidence="3">cv. MN47</strain>
    </source>
</reference>
<name>D7KN46_ARALL</name>
<dbReference type="HOGENOM" id="CLU_2797391_0_0_1"/>
<dbReference type="EMBL" id="GL348713">
    <property type="protein sequence ID" value="EFH70799.1"/>
    <property type="molecule type" value="Genomic_DNA"/>
</dbReference>
<gene>
    <name evidence="2" type="ORF">ARALYDRAFT_892610</name>
</gene>
<protein>
    <submittedName>
        <fullName evidence="2">Predicted protein</fullName>
    </submittedName>
</protein>
<accession>D7KN46</accession>
<sequence length="68" mass="6934">MSSSDISPSSLETASDESGSASDTLPFSLSTLITTAFFPAALLESPNNSTKWPTAGLSACVPSFGFSL</sequence>
<keyword evidence="3" id="KW-1185">Reference proteome</keyword>
<dbReference type="AlphaFoldDB" id="D7KN46"/>
<dbReference type="Gramene" id="scaffold_105404.1">
    <property type="protein sequence ID" value="scaffold_105404.1"/>
    <property type="gene ID" value="scaffold_105404.1"/>
</dbReference>
<proteinExistence type="predicted"/>
<evidence type="ECO:0000313" key="2">
    <source>
        <dbReference type="EMBL" id="EFH70799.1"/>
    </source>
</evidence>
<evidence type="ECO:0000313" key="3">
    <source>
        <dbReference type="Proteomes" id="UP000008694"/>
    </source>
</evidence>
<feature type="region of interest" description="Disordered" evidence="1">
    <location>
        <begin position="1"/>
        <end position="22"/>
    </location>
</feature>
<organism evidence="3">
    <name type="scientific">Arabidopsis lyrata subsp. lyrata</name>
    <name type="common">Lyre-leaved rock-cress</name>
    <dbReference type="NCBI Taxonomy" id="81972"/>
    <lineage>
        <taxon>Eukaryota</taxon>
        <taxon>Viridiplantae</taxon>
        <taxon>Streptophyta</taxon>
        <taxon>Embryophyta</taxon>
        <taxon>Tracheophyta</taxon>
        <taxon>Spermatophyta</taxon>
        <taxon>Magnoliopsida</taxon>
        <taxon>eudicotyledons</taxon>
        <taxon>Gunneridae</taxon>
        <taxon>Pentapetalae</taxon>
        <taxon>rosids</taxon>
        <taxon>malvids</taxon>
        <taxon>Brassicales</taxon>
        <taxon>Brassicaceae</taxon>
        <taxon>Camelineae</taxon>
        <taxon>Arabidopsis</taxon>
    </lineage>
</organism>